<accession>A0A5N6RZ82</accession>
<dbReference type="InterPro" id="IPR050461">
    <property type="entry name" value="Nitroreductase_HadB/RutE"/>
</dbReference>
<protein>
    <recommendedName>
        <fullName evidence="3">Nitroreductase domain-containing protein</fullName>
    </recommendedName>
</protein>
<dbReference type="Proteomes" id="UP000325415">
    <property type="component" value="Unassembled WGS sequence"/>
</dbReference>
<evidence type="ECO:0000313" key="2">
    <source>
        <dbReference type="Proteomes" id="UP000325415"/>
    </source>
</evidence>
<dbReference type="EMBL" id="QDAG01000009">
    <property type="protein sequence ID" value="KAE8127142.1"/>
    <property type="molecule type" value="Genomic_DNA"/>
</dbReference>
<dbReference type="OrthoDB" id="8156917at2"/>
<gene>
    <name evidence="1" type="ORF">DDE84_08925</name>
</gene>
<dbReference type="Gene3D" id="3.40.109.10">
    <property type="entry name" value="NADH Oxidase"/>
    <property type="match status" value="1"/>
</dbReference>
<sequence>MEKSPMKKAFSILRLTVAVIAALCLVAAAALYCVSGGFMKQTYMEPWSKSYAGKYADPRMRLASVGLLAASNHNMQPWKISLDKSDPMVFYLYADSSRMTKEVDPYSRQLMISQGTFLEYVAVAGEKEGYRADISLFPDGAYDESDLAKSMDSKPVARIALNKQQPGSSMLYDASFLPDTNRGAYRATKLTGAQVAALEALSSADGVSVTLYQDRIDLGDIGRFALRSASIEAGVSRVMGESDAIFRANERQKNQYRYGYSVEGQGVSGFMKHMLQGLVTIFPSMNAGAAASENFIKSTAASVGHTPAYAMIRTAGNSRLDQVESGMAYSRMVLIGHTLGLAMQPLSQVLEEYPEMKAPYDEFKKAYAPDGGTVQMLLRVGVATRSVPLSMRRDVQSLIRP</sequence>
<reference evidence="1 2" key="1">
    <citation type="submission" date="2018-04" db="EMBL/GenBank/DDBJ databases">
        <authorList>
            <person name="Eckel V.P."/>
            <person name="Vogel R.F."/>
        </authorList>
    </citation>
    <scope>NUCLEOTIDE SEQUENCE [LARGE SCALE GENOMIC DNA]</scope>
    <source>
        <strain evidence="2">TMW 2.1764</strain>
    </source>
</reference>
<proteinExistence type="predicted"/>
<keyword evidence="2" id="KW-1185">Reference proteome</keyword>
<dbReference type="GO" id="GO:0016491">
    <property type="term" value="F:oxidoreductase activity"/>
    <property type="evidence" value="ECO:0007669"/>
    <property type="project" value="InterPro"/>
</dbReference>
<evidence type="ECO:0008006" key="3">
    <source>
        <dbReference type="Google" id="ProtNLM"/>
    </source>
</evidence>
<evidence type="ECO:0000313" key="1">
    <source>
        <dbReference type="EMBL" id="KAE8127142.1"/>
    </source>
</evidence>
<dbReference type="InterPro" id="IPR000415">
    <property type="entry name" value="Nitroreductase-like"/>
</dbReference>
<dbReference type="PANTHER" id="PTHR43543:SF1">
    <property type="entry name" value="MALONIC SEMIALDEHYDE REDUCTASE RUTE-RELATED"/>
    <property type="match status" value="1"/>
</dbReference>
<name>A0A5N6RZ82_9BIFI</name>
<dbReference type="NCBIfam" id="NF047509">
    <property type="entry name" value="Rv3131_FMN_oxido"/>
    <property type="match status" value="1"/>
</dbReference>
<dbReference type="PANTHER" id="PTHR43543">
    <property type="entry name" value="MALONIC SEMIALDEHYDE REDUCTASE RUTE-RELATED"/>
    <property type="match status" value="1"/>
</dbReference>
<organism evidence="1 2">
    <name type="scientific">Bifidobacterium tibiigranuli</name>
    <dbReference type="NCBI Taxonomy" id="2172043"/>
    <lineage>
        <taxon>Bacteria</taxon>
        <taxon>Bacillati</taxon>
        <taxon>Actinomycetota</taxon>
        <taxon>Actinomycetes</taxon>
        <taxon>Bifidobacteriales</taxon>
        <taxon>Bifidobacteriaceae</taxon>
        <taxon>Bifidobacterium</taxon>
    </lineage>
</organism>
<comment type="caution">
    <text evidence="1">The sequence shown here is derived from an EMBL/GenBank/DDBJ whole genome shotgun (WGS) entry which is preliminary data.</text>
</comment>
<dbReference type="AlphaFoldDB" id="A0A5N6RZ82"/>